<reference evidence="9 10" key="1">
    <citation type="submission" date="2019-07" db="EMBL/GenBank/DDBJ databases">
        <title>Criibacterium bergeronii gen. nov., sp. nov. isolated from human clinical samples.</title>
        <authorList>
            <person name="Maheux A.F."/>
            <person name="Boudreau D.K."/>
            <person name="Berube E."/>
            <person name="Brodeur S."/>
            <person name="Bernard K.A."/>
            <person name="Abed J.Y."/>
            <person name="Ducrey E."/>
            <person name="Guay E.F."/>
            <person name="Raymond F."/>
            <person name="Corbeil J."/>
            <person name="Domingo M.-C."/>
            <person name="Roy P.H."/>
            <person name="Boissinot M."/>
            <person name="Tocheva E.I."/>
            <person name="Omar R.F."/>
        </authorList>
    </citation>
    <scope>NUCLEOTIDE SEQUENCE [LARGE SCALE GENOMIC DNA]</scope>
    <source>
        <strain evidence="9 10">CCRI-24246</strain>
    </source>
</reference>
<evidence type="ECO:0000256" key="2">
    <source>
        <dbReference type="ARBA" id="ARBA00006464"/>
    </source>
</evidence>
<dbReference type="Proteomes" id="UP000319424">
    <property type="component" value="Unassembled WGS sequence"/>
</dbReference>
<dbReference type="GO" id="GO:0016020">
    <property type="term" value="C:membrane"/>
    <property type="evidence" value="ECO:0007669"/>
    <property type="project" value="UniProtKB-SubCell"/>
</dbReference>
<protein>
    <submittedName>
        <fullName evidence="9">Undecaprenyl-phosphate glucose phosphotransferase</fullName>
        <ecNumber evidence="9">2.7.8.31</ecNumber>
    </submittedName>
</protein>
<name>A0A552V4L4_9FIRM</name>
<dbReference type="EC" id="2.7.8.31" evidence="9"/>
<dbReference type="GO" id="GO:0089702">
    <property type="term" value="F:undecaprenyl-phosphate glucose phosphotransferase activity"/>
    <property type="evidence" value="ECO:0007669"/>
    <property type="project" value="UniProtKB-EC"/>
</dbReference>
<evidence type="ECO:0000256" key="7">
    <source>
        <dbReference type="SAM" id="Phobius"/>
    </source>
</evidence>
<keyword evidence="3 9" id="KW-0808">Transferase</keyword>
<feature type="transmembrane region" description="Helical" evidence="7">
    <location>
        <begin position="109"/>
        <end position="131"/>
    </location>
</feature>
<feature type="transmembrane region" description="Helical" evidence="7">
    <location>
        <begin position="82"/>
        <end position="103"/>
    </location>
</feature>
<keyword evidence="5 7" id="KW-1133">Transmembrane helix</keyword>
<accession>A0A552V4L4</accession>
<dbReference type="NCBIfam" id="TIGR03023">
    <property type="entry name" value="WcaJ_sugtrans"/>
    <property type="match status" value="1"/>
</dbReference>
<dbReference type="Pfam" id="PF13727">
    <property type="entry name" value="CoA_binding_3"/>
    <property type="match status" value="1"/>
</dbReference>
<dbReference type="OrthoDB" id="9808602at2"/>
<dbReference type="Gene3D" id="3.40.50.720">
    <property type="entry name" value="NAD(P)-binding Rossmann-like Domain"/>
    <property type="match status" value="1"/>
</dbReference>
<evidence type="ECO:0000256" key="6">
    <source>
        <dbReference type="ARBA" id="ARBA00023136"/>
    </source>
</evidence>
<dbReference type="Pfam" id="PF02397">
    <property type="entry name" value="Bac_transf"/>
    <property type="match status" value="1"/>
</dbReference>
<evidence type="ECO:0000256" key="4">
    <source>
        <dbReference type="ARBA" id="ARBA00022692"/>
    </source>
</evidence>
<dbReference type="PANTHER" id="PTHR30576">
    <property type="entry name" value="COLANIC BIOSYNTHESIS UDP-GLUCOSE LIPID CARRIER TRANSFERASE"/>
    <property type="match status" value="1"/>
</dbReference>
<evidence type="ECO:0000313" key="10">
    <source>
        <dbReference type="Proteomes" id="UP000319424"/>
    </source>
</evidence>
<evidence type="ECO:0000256" key="1">
    <source>
        <dbReference type="ARBA" id="ARBA00004141"/>
    </source>
</evidence>
<evidence type="ECO:0000256" key="5">
    <source>
        <dbReference type="ARBA" id="ARBA00022989"/>
    </source>
</evidence>
<feature type="transmembrane region" description="Helical" evidence="7">
    <location>
        <begin position="291"/>
        <end position="312"/>
    </location>
</feature>
<feature type="transmembrane region" description="Helical" evidence="7">
    <location>
        <begin position="12"/>
        <end position="30"/>
    </location>
</feature>
<gene>
    <name evidence="9" type="ORF">FL857_07335</name>
</gene>
<dbReference type="AlphaFoldDB" id="A0A552V4L4"/>
<dbReference type="InterPro" id="IPR017475">
    <property type="entry name" value="EPS_sugar_tfrase"/>
</dbReference>
<keyword evidence="6 7" id="KW-0472">Membrane</keyword>
<evidence type="ECO:0000259" key="8">
    <source>
        <dbReference type="Pfam" id="PF02397"/>
    </source>
</evidence>
<dbReference type="EMBL" id="VJXW01000010">
    <property type="protein sequence ID" value="TRW25426.1"/>
    <property type="molecule type" value="Genomic_DNA"/>
</dbReference>
<dbReference type="NCBIfam" id="TIGR03025">
    <property type="entry name" value="EPS_sugtrans"/>
    <property type="match status" value="1"/>
</dbReference>
<keyword evidence="4 7" id="KW-0812">Transmembrane</keyword>
<comment type="subcellular location">
    <subcellularLocation>
        <location evidence="1">Membrane</location>
        <topology evidence="1">Multi-pass membrane protein</topology>
    </subcellularLocation>
</comment>
<comment type="similarity">
    <text evidence="2">Belongs to the bacterial sugar transferase family.</text>
</comment>
<comment type="caution">
    <text evidence="9">The sequence shown here is derived from an EMBL/GenBank/DDBJ whole genome shotgun (WGS) entry which is preliminary data.</text>
</comment>
<dbReference type="PANTHER" id="PTHR30576:SF0">
    <property type="entry name" value="UNDECAPRENYL-PHOSPHATE N-ACETYLGALACTOSAMINYL 1-PHOSPHATE TRANSFERASE-RELATED"/>
    <property type="match status" value="1"/>
</dbReference>
<proteinExistence type="inferred from homology"/>
<feature type="domain" description="Bacterial sugar transferase" evidence="8">
    <location>
        <begin position="286"/>
        <end position="467"/>
    </location>
</feature>
<feature type="transmembrane region" description="Helical" evidence="7">
    <location>
        <begin position="50"/>
        <end position="70"/>
    </location>
</feature>
<dbReference type="InterPro" id="IPR017473">
    <property type="entry name" value="Undecaprenyl-P_gluc_Ptfrase"/>
</dbReference>
<organism evidence="9 10">
    <name type="scientific">Criibacterium bergeronii</name>
    <dbReference type="NCBI Taxonomy" id="1871336"/>
    <lineage>
        <taxon>Bacteria</taxon>
        <taxon>Bacillati</taxon>
        <taxon>Bacillota</taxon>
        <taxon>Clostridia</taxon>
        <taxon>Peptostreptococcales</taxon>
        <taxon>Filifactoraceae</taxon>
        <taxon>Criibacterium</taxon>
    </lineage>
</organism>
<evidence type="ECO:0000313" key="9">
    <source>
        <dbReference type="EMBL" id="TRW25426.1"/>
    </source>
</evidence>
<evidence type="ECO:0000256" key="3">
    <source>
        <dbReference type="ARBA" id="ARBA00022679"/>
    </source>
</evidence>
<sequence length="471" mass="55841">MIKENQRLFNFINLVLDALMIVIAFLLAYYTRTQSDLLPYQESITFYEYLRYLVIILPIFIACYFWTNVYTPQRLKSITNEIFRLARANVIATAIYFVILFIIKDIDFSRFLVFIFLVYNVALTSLQRMALRYTLRYFRAKGYNIKNAILIGSSDTAMDFLKKTQENLYWGYKILAIFEEKIDEKKQARLKKEHKLKYVDRYELEKLEDYLKKRQIDEIMIGLSLNDYSHLQDIVRVCEKSGVKTQIIPDYIKFIPAQPEVEQIDDITIINIRKVPLENPINKFIKRSFDLFFSIILLIVLSPLMLIVAILIKLDSKGPVFFIQERIGYNRKKFNMYKFRSMRAQDKNEEKSKWTVKNDDRKTKIGAFIRKTNIDELPQLFNVIKGDMSLIGPRPERPFFVEKFKEQIPKYMVKHQVRPGITGLAQSLGYRGDTSITKRIEHDIFYIENWTLSLDIKIILLTMKNAFKNAY</sequence>
<dbReference type="InterPro" id="IPR003362">
    <property type="entry name" value="Bact_transf"/>
</dbReference>